<gene>
    <name evidence="10" type="primary">NCAS0D03090</name>
    <name evidence="10" type="ordered locus">NCAS_0D03090</name>
</gene>
<sequence>MARYYCEYCHSYLTHDTLSVRKSHLIGKNHLRITADYYRNKNVNNKVKVKSHKKKAPKNTSEGRGEKKLKVKCVSNKEKKKNEKLKKIFQKELQTSDISSSILSKVYEGSPGYSKIFIDSNRLDIGDSVKLNKLPQRANDRSGGRYGHQQDHERSKSGRTRYETFDLAEYYSNRATRKPLEPPKILSAWSGTVPKTSIYHEKTANSLLQHTINESKRRIMSNSSVSGKTAESMHPPVKRRRYGN</sequence>
<evidence type="ECO:0000259" key="9">
    <source>
        <dbReference type="PROSITE" id="PS50171"/>
    </source>
</evidence>
<dbReference type="GO" id="GO:0008270">
    <property type="term" value="F:zinc ion binding"/>
    <property type="evidence" value="ECO:0007669"/>
    <property type="project" value="UniProtKB-KW"/>
</dbReference>
<dbReference type="GO" id="GO:0000243">
    <property type="term" value="C:commitment complex"/>
    <property type="evidence" value="ECO:0007669"/>
    <property type="project" value="EnsemblFungi"/>
</dbReference>
<feature type="domain" description="Matrin-type" evidence="9">
    <location>
        <begin position="4"/>
        <end position="36"/>
    </location>
</feature>
<evidence type="ECO:0000256" key="7">
    <source>
        <dbReference type="ARBA" id="ARBA00023274"/>
    </source>
</evidence>
<evidence type="ECO:0000313" key="11">
    <source>
        <dbReference type="Proteomes" id="UP000001640"/>
    </source>
</evidence>
<dbReference type="SUPFAM" id="SSF57667">
    <property type="entry name" value="beta-beta-alpha zinc fingers"/>
    <property type="match status" value="1"/>
</dbReference>
<dbReference type="FunCoup" id="G0VE99">
    <property type="interactions" value="197"/>
</dbReference>
<organism evidence="10 11">
    <name type="scientific">Naumovozyma castellii</name>
    <name type="common">Yeast</name>
    <name type="synonym">Saccharomyces castellii</name>
    <dbReference type="NCBI Taxonomy" id="27288"/>
    <lineage>
        <taxon>Eukaryota</taxon>
        <taxon>Fungi</taxon>
        <taxon>Dikarya</taxon>
        <taxon>Ascomycota</taxon>
        <taxon>Saccharomycotina</taxon>
        <taxon>Saccharomycetes</taxon>
        <taxon>Saccharomycetales</taxon>
        <taxon>Saccharomycetaceae</taxon>
        <taxon>Naumovozyma</taxon>
    </lineage>
</organism>
<dbReference type="GO" id="GO:0000395">
    <property type="term" value="P:mRNA 5'-splice site recognition"/>
    <property type="evidence" value="ECO:0007669"/>
    <property type="project" value="EnsemblFungi"/>
</dbReference>
<reference key="2">
    <citation type="submission" date="2011-08" db="EMBL/GenBank/DDBJ databases">
        <title>Genome sequence of Naumovozyma castellii.</title>
        <authorList>
            <person name="Gordon J.L."/>
            <person name="Armisen D."/>
            <person name="Proux-Wera E."/>
            <person name="OhEigeartaigh S.S."/>
            <person name="Byrne K.P."/>
            <person name="Wolfe K.H."/>
        </authorList>
    </citation>
    <scope>NUCLEOTIDE SEQUENCE</scope>
    <source>
        <strain>Type strain:CBS 4309</strain>
    </source>
</reference>
<dbReference type="InterPro" id="IPR000690">
    <property type="entry name" value="Matrin/U1-C_Znf_C2H2"/>
</dbReference>
<dbReference type="GO" id="GO:0071004">
    <property type="term" value="C:U2-type prespliceosome"/>
    <property type="evidence" value="ECO:0007669"/>
    <property type="project" value="EnsemblFungi"/>
</dbReference>
<dbReference type="InterPro" id="IPR003604">
    <property type="entry name" value="Matrin/U1-like-C_Znf_C2H2"/>
</dbReference>
<comment type="subcellular location">
    <subcellularLocation>
        <location evidence="1">Nucleus</location>
    </subcellularLocation>
</comment>
<evidence type="ECO:0000256" key="1">
    <source>
        <dbReference type="ARBA" id="ARBA00004123"/>
    </source>
</evidence>
<dbReference type="InParanoid" id="G0VE99"/>
<keyword evidence="3" id="KW-0863">Zinc-finger</keyword>
<evidence type="ECO:0000256" key="3">
    <source>
        <dbReference type="ARBA" id="ARBA00022771"/>
    </source>
</evidence>
<dbReference type="Gene3D" id="3.30.160.60">
    <property type="entry name" value="Classic Zinc Finger"/>
    <property type="match status" value="1"/>
</dbReference>
<proteinExistence type="predicted"/>
<feature type="compositionally biased region" description="Polar residues" evidence="8">
    <location>
        <begin position="220"/>
        <end position="229"/>
    </location>
</feature>
<evidence type="ECO:0000256" key="5">
    <source>
        <dbReference type="ARBA" id="ARBA00022884"/>
    </source>
</evidence>
<dbReference type="InterPro" id="IPR036236">
    <property type="entry name" value="Znf_C2H2_sf"/>
</dbReference>
<dbReference type="SMART" id="SM00451">
    <property type="entry name" value="ZnF_U1"/>
    <property type="match status" value="1"/>
</dbReference>
<dbReference type="eggNOG" id="KOG3454">
    <property type="taxonomic scope" value="Eukaryota"/>
</dbReference>
<dbReference type="AlphaFoldDB" id="G0VE99"/>
<dbReference type="Pfam" id="PF06220">
    <property type="entry name" value="zf-U1"/>
    <property type="match status" value="1"/>
</dbReference>
<keyword evidence="4" id="KW-0862">Zinc</keyword>
<protein>
    <recommendedName>
        <fullName evidence="9">Matrin-type domain-containing protein</fullName>
    </recommendedName>
</protein>
<dbReference type="PROSITE" id="PS50171">
    <property type="entry name" value="ZF_MATRIN"/>
    <property type="match status" value="1"/>
</dbReference>
<dbReference type="PANTHER" id="PTHR31148">
    <property type="entry name" value="U1 SMALL NUCLEAR RIBONUCLEOPROTEIN C"/>
    <property type="match status" value="1"/>
</dbReference>
<keyword evidence="5" id="KW-0694">RNA-binding</keyword>
<name>G0VE99_NAUCA</name>
<evidence type="ECO:0000313" key="10">
    <source>
        <dbReference type="EMBL" id="CCC69890.1"/>
    </source>
</evidence>
<feature type="region of interest" description="Disordered" evidence="8">
    <location>
        <begin position="219"/>
        <end position="244"/>
    </location>
</feature>
<dbReference type="OMA" id="HSYLTHD"/>
<dbReference type="Proteomes" id="UP000001640">
    <property type="component" value="Chromosome 4"/>
</dbReference>
<dbReference type="EMBL" id="HE576755">
    <property type="protein sequence ID" value="CCC69890.1"/>
    <property type="molecule type" value="Genomic_DNA"/>
</dbReference>
<evidence type="ECO:0000256" key="4">
    <source>
        <dbReference type="ARBA" id="ARBA00022833"/>
    </source>
</evidence>
<dbReference type="GO" id="GO:0030627">
    <property type="term" value="F:pre-mRNA 5'-splice site binding"/>
    <property type="evidence" value="ECO:0007669"/>
    <property type="project" value="EnsemblFungi"/>
</dbReference>
<dbReference type="RefSeq" id="XP_003676251.1">
    <property type="nucleotide sequence ID" value="XM_003676203.1"/>
</dbReference>
<dbReference type="KEGG" id="ncs:NCAS_0D03090"/>
<evidence type="ECO:0000256" key="2">
    <source>
        <dbReference type="ARBA" id="ARBA00022723"/>
    </source>
</evidence>
<dbReference type="PANTHER" id="PTHR31148:SF1">
    <property type="entry name" value="U1 SMALL NUCLEAR RIBONUCLEOPROTEIN C"/>
    <property type="match status" value="1"/>
</dbReference>
<feature type="region of interest" description="Disordered" evidence="8">
    <location>
        <begin position="134"/>
        <end position="160"/>
    </location>
</feature>
<accession>G0VE99</accession>
<dbReference type="STRING" id="1064592.G0VE99"/>
<feature type="compositionally biased region" description="Basic and acidic residues" evidence="8">
    <location>
        <begin position="138"/>
        <end position="160"/>
    </location>
</feature>
<keyword evidence="11" id="KW-1185">Reference proteome</keyword>
<dbReference type="InterPro" id="IPR013085">
    <property type="entry name" value="U1-CZ_Znf_C2H2"/>
</dbReference>
<reference evidence="10 11" key="1">
    <citation type="journal article" date="2011" name="Proc. Natl. Acad. Sci. U.S.A.">
        <title>Evolutionary erosion of yeast sex chromosomes by mating-type switching accidents.</title>
        <authorList>
            <person name="Gordon J.L."/>
            <person name="Armisen D."/>
            <person name="Proux-Wera E."/>
            <person name="Oheigeartaigh S.S."/>
            <person name="Byrne K.P."/>
            <person name="Wolfe K.H."/>
        </authorList>
    </citation>
    <scope>NUCLEOTIDE SEQUENCE [LARGE SCALE GENOMIC DNA]</scope>
    <source>
        <strain evidence="11">ATCC 76901 / BCRC 22586 / CBS 4309 / NBRC 1992 / NRRL Y-12630</strain>
    </source>
</reference>
<dbReference type="HOGENOM" id="CLU_104749_0_0_1"/>
<dbReference type="GO" id="GO:0005685">
    <property type="term" value="C:U1 snRNP"/>
    <property type="evidence" value="ECO:0007669"/>
    <property type="project" value="EnsemblFungi"/>
</dbReference>
<keyword evidence="7" id="KW-0687">Ribonucleoprotein</keyword>
<keyword evidence="2" id="KW-0479">Metal-binding</keyword>
<evidence type="ECO:0000256" key="8">
    <source>
        <dbReference type="SAM" id="MobiDB-lite"/>
    </source>
</evidence>
<dbReference type="GO" id="GO:0003729">
    <property type="term" value="F:mRNA binding"/>
    <property type="evidence" value="ECO:0007669"/>
    <property type="project" value="EnsemblFungi"/>
</dbReference>
<dbReference type="InterPro" id="IPR017340">
    <property type="entry name" value="U1_snRNP-C"/>
</dbReference>
<dbReference type="OrthoDB" id="76567at2759"/>
<keyword evidence="6" id="KW-0539">Nucleus</keyword>
<dbReference type="GeneID" id="96903496"/>
<evidence type="ECO:0000256" key="6">
    <source>
        <dbReference type="ARBA" id="ARBA00023242"/>
    </source>
</evidence>